<dbReference type="RefSeq" id="WP_200190688.1">
    <property type="nucleotide sequence ID" value="NZ_JAENHM010000009.1"/>
</dbReference>
<keyword evidence="2" id="KW-1185">Reference proteome</keyword>
<dbReference type="InterPro" id="IPR029060">
    <property type="entry name" value="PIN-like_dom_sf"/>
</dbReference>
<dbReference type="EMBL" id="JAENHM010000009">
    <property type="protein sequence ID" value="MBK1836494.1"/>
    <property type="molecule type" value="Genomic_DNA"/>
</dbReference>
<dbReference type="SUPFAM" id="SSF88723">
    <property type="entry name" value="PIN domain-like"/>
    <property type="match status" value="1"/>
</dbReference>
<name>A0ABS1EZF7_9PROT</name>
<proteinExistence type="predicted"/>
<accession>A0ABS1EZF7</accession>
<evidence type="ECO:0000313" key="1">
    <source>
        <dbReference type="EMBL" id="MBK1836494.1"/>
    </source>
</evidence>
<protein>
    <recommendedName>
        <fullName evidence="3">PIN domain-containing protein</fullName>
    </recommendedName>
</protein>
<sequence length="74" mass="8450">MREAIFADVIDAMRVHRDHGIQFWDGMIWSVAKRAGSRVLFSEDLQDGRELEGVRFLNPFAPVNASAVEEFLMP</sequence>
<gene>
    <name evidence="1" type="ORF">JHL17_03630</name>
</gene>
<evidence type="ECO:0008006" key="3">
    <source>
        <dbReference type="Google" id="ProtNLM"/>
    </source>
</evidence>
<organism evidence="1 2">
    <name type="scientific">Azospirillum endophyticum</name>
    <dbReference type="NCBI Taxonomy" id="2800326"/>
    <lineage>
        <taxon>Bacteria</taxon>
        <taxon>Pseudomonadati</taxon>
        <taxon>Pseudomonadota</taxon>
        <taxon>Alphaproteobacteria</taxon>
        <taxon>Rhodospirillales</taxon>
        <taxon>Azospirillaceae</taxon>
        <taxon>Azospirillum</taxon>
    </lineage>
</organism>
<reference evidence="2" key="1">
    <citation type="submission" date="2021-01" db="EMBL/GenBank/DDBJ databases">
        <title>Genome public.</title>
        <authorList>
            <person name="Liu C."/>
            <person name="Sun Q."/>
        </authorList>
    </citation>
    <scope>NUCLEOTIDE SEQUENCE [LARGE SCALE GENOMIC DNA]</scope>
    <source>
        <strain evidence="2">YIM B02556</strain>
    </source>
</reference>
<comment type="caution">
    <text evidence="1">The sequence shown here is derived from an EMBL/GenBank/DDBJ whole genome shotgun (WGS) entry which is preliminary data.</text>
</comment>
<evidence type="ECO:0000313" key="2">
    <source>
        <dbReference type="Proteomes" id="UP000652760"/>
    </source>
</evidence>
<dbReference type="Proteomes" id="UP000652760">
    <property type="component" value="Unassembled WGS sequence"/>
</dbReference>